<evidence type="ECO:0000256" key="3">
    <source>
        <dbReference type="ARBA" id="ARBA00023163"/>
    </source>
</evidence>
<proteinExistence type="predicted"/>
<dbReference type="Gene3D" id="1.10.357.10">
    <property type="entry name" value="Tetracycline Repressor, domain 2"/>
    <property type="match status" value="1"/>
</dbReference>
<sequence length="245" mass="26618">MDISHLPPSLQVLWTSKQHHRRGPRPALTLDAVVGAAIDIADADGLGAVSMSRVAERLGFTPMSLYRYVKSKDELLLLMADAANEAPPSPPATDDWREAIEQWARLVFATFRRHPWLLQVPVNGPPAGPSQLRWMEAGLQNLAGTGLHEGRKLQIIQLLHGYVRGEAQLSNDLAHPDPAESTAGQYGAIIRTVTAPETHPALTRMLSSGLLDGPTEYDEDIDFGFGLGTILDGVALLVDREGFHG</sequence>
<dbReference type="EMBL" id="CP006272">
    <property type="protein sequence ID" value="AGZ39521.1"/>
    <property type="molecule type" value="Genomic_DNA"/>
</dbReference>
<dbReference type="STRING" id="1246995.AFR_06160"/>
<dbReference type="eggNOG" id="COG1309">
    <property type="taxonomic scope" value="Bacteria"/>
</dbReference>
<feature type="DNA-binding region" description="H-T-H motif" evidence="4">
    <location>
        <begin position="50"/>
        <end position="69"/>
    </location>
</feature>
<evidence type="ECO:0000313" key="7">
    <source>
        <dbReference type="Proteomes" id="UP000017746"/>
    </source>
</evidence>
<dbReference type="Gene3D" id="1.10.10.60">
    <property type="entry name" value="Homeodomain-like"/>
    <property type="match status" value="1"/>
</dbReference>
<dbReference type="PANTHER" id="PTHR30055:SF151">
    <property type="entry name" value="TRANSCRIPTIONAL REGULATORY PROTEIN"/>
    <property type="match status" value="1"/>
</dbReference>
<protein>
    <submittedName>
        <fullName evidence="6">TetR family transcriptional regulator</fullName>
    </submittedName>
</protein>
<dbReference type="RefSeq" id="WP_023359052.1">
    <property type="nucleotide sequence ID" value="NC_022657.1"/>
</dbReference>
<dbReference type="InterPro" id="IPR050109">
    <property type="entry name" value="HTH-type_TetR-like_transc_reg"/>
</dbReference>
<dbReference type="Proteomes" id="UP000017746">
    <property type="component" value="Chromosome"/>
</dbReference>
<evidence type="ECO:0000313" key="6">
    <source>
        <dbReference type="EMBL" id="AGZ39521.1"/>
    </source>
</evidence>
<keyword evidence="2 4" id="KW-0238">DNA-binding</keyword>
<dbReference type="PROSITE" id="PS50977">
    <property type="entry name" value="HTH_TETR_2"/>
    <property type="match status" value="1"/>
</dbReference>
<dbReference type="GO" id="GO:0003700">
    <property type="term" value="F:DNA-binding transcription factor activity"/>
    <property type="evidence" value="ECO:0007669"/>
    <property type="project" value="TreeGrafter"/>
</dbReference>
<keyword evidence="7" id="KW-1185">Reference proteome</keyword>
<dbReference type="PANTHER" id="PTHR30055">
    <property type="entry name" value="HTH-TYPE TRANSCRIPTIONAL REGULATOR RUTR"/>
    <property type="match status" value="1"/>
</dbReference>
<reference evidence="6 7" key="1">
    <citation type="journal article" date="2014" name="J. Biotechnol.">
        <title>Complete genome sequence of the actinobacterium Actinoplanes friuliensis HAG 010964, producer of the lipopeptide antibiotic friulimycin.</title>
        <authorList>
            <person name="Ruckert C."/>
            <person name="Szczepanowski R."/>
            <person name="Albersmeier A."/>
            <person name="Goesmann A."/>
            <person name="Fischer N."/>
            <person name="Steinkamper A."/>
            <person name="Puhler A."/>
            <person name="Biener R."/>
            <person name="Schwartz D."/>
            <person name="Kalinowski J."/>
        </authorList>
    </citation>
    <scope>NUCLEOTIDE SEQUENCE [LARGE SCALE GENOMIC DNA]</scope>
    <source>
        <strain evidence="6 7">DSM 7358</strain>
    </source>
</reference>
<evidence type="ECO:0000259" key="5">
    <source>
        <dbReference type="PROSITE" id="PS50977"/>
    </source>
</evidence>
<evidence type="ECO:0000256" key="2">
    <source>
        <dbReference type="ARBA" id="ARBA00023125"/>
    </source>
</evidence>
<dbReference type="OrthoDB" id="2570341at2"/>
<dbReference type="PATRIC" id="fig|1246995.3.peg.1251"/>
<dbReference type="InterPro" id="IPR001647">
    <property type="entry name" value="HTH_TetR"/>
</dbReference>
<dbReference type="HOGENOM" id="CLU_069543_0_1_11"/>
<dbReference type="GO" id="GO:0000976">
    <property type="term" value="F:transcription cis-regulatory region binding"/>
    <property type="evidence" value="ECO:0007669"/>
    <property type="project" value="TreeGrafter"/>
</dbReference>
<gene>
    <name evidence="6" type="ORF">AFR_06160</name>
</gene>
<dbReference type="SUPFAM" id="SSF48498">
    <property type="entry name" value="Tetracyclin repressor-like, C-terminal domain"/>
    <property type="match status" value="1"/>
</dbReference>
<name>U5VV40_9ACTN</name>
<dbReference type="AlphaFoldDB" id="U5VV40"/>
<organism evidence="6 7">
    <name type="scientific">Actinoplanes friuliensis DSM 7358</name>
    <dbReference type="NCBI Taxonomy" id="1246995"/>
    <lineage>
        <taxon>Bacteria</taxon>
        <taxon>Bacillati</taxon>
        <taxon>Actinomycetota</taxon>
        <taxon>Actinomycetes</taxon>
        <taxon>Micromonosporales</taxon>
        <taxon>Micromonosporaceae</taxon>
        <taxon>Actinoplanes</taxon>
    </lineage>
</organism>
<dbReference type="Pfam" id="PF02909">
    <property type="entry name" value="TetR_C_1"/>
    <property type="match status" value="1"/>
</dbReference>
<dbReference type="InterPro" id="IPR036271">
    <property type="entry name" value="Tet_transcr_reg_TetR-rel_C_sf"/>
</dbReference>
<feature type="domain" description="HTH tetR-type" evidence="5">
    <location>
        <begin position="27"/>
        <end position="87"/>
    </location>
</feature>
<keyword evidence="1" id="KW-0805">Transcription regulation</keyword>
<dbReference type="GO" id="GO:0045892">
    <property type="term" value="P:negative regulation of DNA-templated transcription"/>
    <property type="evidence" value="ECO:0007669"/>
    <property type="project" value="InterPro"/>
</dbReference>
<keyword evidence="3" id="KW-0804">Transcription</keyword>
<dbReference type="InterPro" id="IPR004111">
    <property type="entry name" value="Repressor_TetR_C"/>
</dbReference>
<dbReference type="InterPro" id="IPR009057">
    <property type="entry name" value="Homeodomain-like_sf"/>
</dbReference>
<dbReference type="SUPFAM" id="SSF46689">
    <property type="entry name" value="Homeodomain-like"/>
    <property type="match status" value="1"/>
</dbReference>
<evidence type="ECO:0000256" key="1">
    <source>
        <dbReference type="ARBA" id="ARBA00023015"/>
    </source>
</evidence>
<accession>U5VV40</accession>
<dbReference type="KEGG" id="afs:AFR_06160"/>
<evidence type="ECO:0000256" key="4">
    <source>
        <dbReference type="PROSITE-ProRule" id="PRU00335"/>
    </source>
</evidence>
<dbReference type="Pfam" id="PF00440">
    <property type="entry name" value="TetR_N"/>
    <property type="match status" value="1"/>
</dbReference>